<evidence type="ECO:0000313" key="2">
    <source>
        <dbReference type="Ensembl" id="ENSTNIP00000004987.1"/>
    </source>
</evidence>
<keyword evidence="3" id="KW-1185">Reference proteome</keyword>
<feature type="compositionally biased region" description="Polar residues" evidence="1">
    <location>
        <begin position="33"/>
        <end position="68"/>
    </location>
</feature>
<feature type="compositionally biased region" description="Basic residues" evidence="1">
    <location>
        <begin position="116"/>
        <end position="126"/>
    </location>
</feature>
<feature type="compositionally biased region" description="Low complexity" evidence="1">
    <location>
        <begin position="77"/>
        <end position="93"/>
    </location>
</feature>
<evidence type="ECO:0000256" key="1">
    <source>
        <dbReference type="SAM" id="MobiDB-lite"/>
    </source>
</evidence>
<feature type="region of interest" description="Disordered" evidence="1">
    <location>
        <begin position="1"/>
        <end position="104"/>
    </location>
</feature>
<dbReference type="GeneTree" id="ENSGT00980000199461"/>
<protein>
    <submittedName>
        <fullName evidence="2">Uncharacterized protein</fullName>
    </submittedName>
</protein>
<proteinExistence type="predicted"/>
<reference evidence="2" key="3">
    <citation type="submission" date="2025-09" db="UniProtKB">
        <authorList>
            <consortium name="Ensembl"/>
        </authorList>
    </citation>
    <scope>IDENTIFICATION</scope>
</reference>
<reference evidence="3" key="1">
    <citation type="journal article" date="2004" name="Nature">
        <title>Genome duplication in the teleost fish Tetraodon nigroviridis reveals the early vertebrate proto-karyotype.</title>
        <authorList>
            <person name="Jaillon O."/>
            <person name="Aury J.-M."/>
            <person name="Brunet F."/>
            <person name="Petit J.-L."/>
            <person name="Stange-Thomann N."/>
            <person name="Mauceli E."/>
            <person name="Bouneau L."/>
            <person name="Fischer C."/>
            <person name="Ozouf-Costaz C."/>
            <person name="Bernot A."/>
            <person name="Nicaud S."/>
            <person name="Jaffe D."/>
            <person name="Fisher S."/>
            <person name="Lutfalla G."/>
            <person name="Dossat C."/>
            <person name="Segurens B."/>
            <person name="Dasilva C."/>
            <person name="Salanoubat M."/>
            <person name="Levy M."/>
            <person name="Boudet N."/>
            <person name="Castellano S."/>
            <person name="Anthouard V."/>
            <person name="Jubin C."/>
            <person name="Castelli V."/>
            <person name="Katinka M."/>
            <person name="Vacherie B."/>
            <person name="Biemont C."/>
            <person name="Skalli Z."/>
            <person name="Cattolico L."/>
            <person name="Poulain J."/>
            <person name="De Berardinis V."/>
            <person name="Cruaud C."/>
            <person name="Duprat S."/>
            <person name="Brottier P."/>
            <person name="Coutanceau J.-P."/>
            <person name="Gouzy J."/>
            <person name="Parra G."/>
            <person name="Lardier G."/>
            <person name="Chapple C."/>
            <person name="McKernan K.J."/>
            <person name="McEwan P."/>
            <person name="Bosak S."/>
            <person name="Kellis M."/>
            <person name="Volff J.-N."/>
            <person name="Guigo R."/>
            <person name="Zody M.C."/>
            <person name="Mesirov J."/>
            <person name="Lindblad-Toh K."/>
            <person name="Birren B."/>
            <person name="Nusbaum C."/>
            <person name="Kahn D."/>
            <person name="Robinson-Rechavi M."/>
            <person name="Laudet V."/>
            <person name="Schachter V."/>
            <person name="Quetier F."/>
            <person name="Saurin W."/>
            <person name="Scarpelli C."/>
            <person name="Wincker P."/>
            <person name="Lander E.S."/>
            <person name="Weissenbach J."/>
            <person name="Roest Crollius H."/>
        </authorList>
    </citation>
    <scope>NUCLEOTIDE SEQUENCE [LARGE SCALE GENOMIC DNA]</scope>
</reference>
<sequence>MLKAIARLLFGGEEQPPDDFKSGEMSEEEWQVVSHQEVSSAENQGPEQAAVQRSGSAQPQAANTQAPDVSSLLDPEPAGQSGAARPAAAQLRPPIAPEQLSLIPKGRTWAERHHGTRHNMQRHNRVRQGIQPSLFHLQQPGRRSLAH</sequence>
<accession>H3C9R5</accession>
<dbReference type="AlphaFoldDB" id="H3C9R5"/>
<dbReference type="InParanoid" id="H3C9R5"/>
<dbReference type="HOGENOM" id="CLU_1767493_0_0_1"/>
<evidence type="ECO:0000313" key="3">
    <source>
        <dbReference type="Proteomes" id="UP000007303"/>
    </source>
</evidence>
<feature type="region of interest" description="Disordered" evidence="1">
    <location>
        <begin position="116"/>
        <end position="147"/>
    </location>
</feature>
<name>H3C9R5_TETNG</name>
<organism evidence="2 3">
    <name type="scientific">Tetraodon nigroviridis</name>
    <name type="common">Spotted green pufferfish</name>
    <name type="synonym">Chelonodon nigroviridis</name>
    <dbReference type="NCBI Taxonomy" id="99883"/>
    <lineage>
        <taxon>Eukaryota</taxon>
        <taxon>Metazoa</taxon>
        <taxon>Chordata</taxon>
        <taxon>Craniata</taxon>
        <taxon>Vertebrata</taxon>
        <taxon>Euteleostomi</taxon>
        <taxon>Actinopterygii</taxon>
        <taxon>Neopterygii</taxon>
        <taxon>Teleostei</taxon>
        <taxon>Neoteleostei</taxon>
        <taxon>Acanthomorphata</taxon>
        <taxon>Eupercaria</taxon>
        <taxon>Tetraodontiformes</taxon>
        <taxon>Tetradontoidea</taxon>
        <taxon>Tetraodontidae</taxon>
        <taxon>Tetraodon</taxon>
    </lineage>
</organism>
<dbReference type="Ensembl" id="ENSTNIT00000005133.1">
    <property type="protein sequence ID" value="ENSTNIP00000004987.1"/>
    <property type="gene ID" value="ENSTNIG00000002452.1"/>
</dbReference>
<reference evidence="2" key="2">
    <citation type="submission" date="2025-08" db="UniProtKB">
        <authorList>
            <consortium name="Ensembl"/>
        </authorList>
    </citation>
    <scope>IDENTIFICATION</scope>
</reference>
<dbReference type="Proteomes" id="UP000007303">
    <property type="component" value="Unassembled WGS sequence"/>
</dbReference>